<name>A0A9W8QKI1_AKAMU</name>
<proteinExistence type="predicted"/>
<dbReference type="GO" id="GO:0006351">
    <property type="term" value="P:DNA-templated transcription"/>
    <property type="evidence" value="ECO:0007669"/>
    <property type="project" value="InterPro"/>
</dbReference>
<dbReference type="SUPFAM" id="SSF56672">
    <property type="entry name" value="DNA/RNA polymerases"/>
    <property type="match status" value="1"/>
</dbReference>
<organism evidence="4 5">
    <name type="scientific">Akanthomyces muscarius</name>
    <name type="common">Entomopathogenic fungus</name>
    <name type="synonym">Lecanicillium muscarium</name>
    <dbReference type="NCBI Taxonomy" id="2231603"/>
    <lineage>
        <taxon>Eukaryota</taxon>
        <taxon>Fungi</taxon>
        <taxon>Dikarya</taxon>
        <taxon>Ascomycota</taxon>
        <taxon>Pezizomycotina</taxon>
        <taxon>Sordariomycetes</taxon>
        <taxon>Hypocreomycetidae</taxon>
        <taxon>Hypocreales</taxon>
        <taxon>Cordycipitaceae</taxon>
        <taxon>Akanthomyces</taxon>
    </lineage>
</organism>
<dbReference type="GO" id="GO:0005739">
    <property type="term" value="C:mitochondrion"/>
    <property type="evidence" value="ECO:0007669"/>
    <property type="project" value="UniProtKB-SubCell"/>
</dbReference>
<dbReference type="Pfam" id="PF02123">
    <property type="entry name" value="RdRP_4"/>
    <property type="match status" value="1"/>
</dbReference>
<comment type="subcellular location">
    <subcellularLocation>
        <location evidence="1">Mitochondrion</location>
    </subcellularLocation>
</comment>
<comment type="caution">
    <text evidence="4">The sequence shown here is derived from an EMBL/GenBank/DDBJ whole genome shotgun (WGS) entry which is preliminary data.</text>
</comment>
<keyword evidence="5" id="KW-1185">Reference proteome</keyword>
<dbReference type="Proteomes" id="UP001144673">
    <property type="component" value="Unassembled WGS sequence"/>
</dbReference>
<evidence type="ECO:0008006" key="6">
    <source>
        <dbReference type="Google" id="ProtNLM"/>
    </source>
</evidence>
<dbReference type="GeneID" id="80894693"/>
<dbReference type="GO" id="GO:0003723">
    <property type="term" value="F:RNA binding"/>
    <property type="evidence" value="ECO:0007669"/>
    <property type="project" value="InterPro"/>
</dbReference>
<gene>
    <name evidence="4" type="ORF">LMH87_007534</name>
</gene>
<evidence type="ECO:0000256" key="3">
    <source>
        <dbReference type="ARBA" id="ARBA00023128"/>
    </source>
</evidence>
<dbReference type="GO" id="GO:0000166">
    <property type="term" value="F:nucleotide binding"/>
    <property type="evidence" value="ECO:0007669"/>
    <property type="project" value="UniProtKB-KW"/>
</dbReference>
<evidence type="ECO:0000313" key="5">
    <source>
        <dbReference type="Proteomes" id="UP001144673"/>
    </source>
</evidence>
<reference evidence="4" key="1">
    <citation type="journal article" date="2023" name="Access Microbiol">
        <title>De-novo genome assembly for Akanthomyces muscarius, a biocontrol agent of insect agricultural pests.</title>
        <authorList>
            <person name="Erdos Z."/>
            <person name="Studholme D.J."/>
            <person name="Raymond B."/>
            <person name="Sharma M."/>
        </authorList>
    </citation>
    <scope>NUCLEOTIDE SEQUENCE</scope>
    <source>
        <strain evidence="4">Ve6</strain>
    </source>
</reference>
<keyword evidence="3" id="KW-0496">Mitochondrion</keyword>
<evidence type="ECO:0000256" key="2">
    <source>
        <dbReference type="ARBA" id="ARBA00022741"/>
    </source>
</evidence>
<dbReference type="InterPro" id="IPR043502">
    <property type="entry name" value="DNA/RNA_pol_sf"/>
</dbReference>
<dbReference type="InterPro" id="IPR001795">
    <property type="entry name" value="RNA-dir_pol_luteovirus"/>
</dbReference>
<dbReference type="EMBL" id="JAJHUN010000004">
    <property type="protein sequence ID" value="KAJ4159593.1"/>
    <property type="molecule type" value="Genomic_DNA"/>
</dbReference>
<protein>
    <recommendedName>
        <fullName evidence="6">RNA-directed RNA polymerase</fullName>
    </recommendedName>
</protein>
<dbReference type="GO" id="GO:0003968">
    <property type="term" value="F:RNA-directed RNA polymerase activity"/>
    <property type="evidence" value="ECO:0007669"/>
    <property type="project" value="InterPro"/>
</dbReference>
<sequence length="1781" mass="199371">MYHVMNSSTRPDTLAQYLLPKRRHLETLEDLKAIIDESIREIQRRPNFHSLAVSNKRLVQPSYPTFIRFSVLRIAQSNCSVDKVVEAASNFHGYGNCKATHNLHFPIRLAINDGRNCPLLWQGSRSVADVPGYPLFYAPIDSKQVKAHPSAALYSFKRSAASANADTPGPARKPGKANTKYAVAEQACVNRSSSTGDNHIALFVKAYLAYFDAIAAALDGTIMRHNADIMQLSTLNIADPRFSSNVIRNLPSSEMVNVCGQPRGYQEFWAYCCLCKPAVFASAHSMAHTNATPFSMYEYIGMEMTCLCDVELKLSPNGPYFYGKPNLIISYIETYAQINGIQSQLNEALQIAMLWPCLLQTDAPVALPAALHAADWITNDIIAPATNISQSDTPYEGLVSSNPSVVLASTLAGAWALQSQLYDFIGVIISDRGCWDVSKAELERASKWLQSVASEPGVGWDLLFRHQFEVTPSFLQLTGLGTDSISWFRLISRFSVKEWRYPAHLRLMQPFWTATSICGQLPWEITWHPDITTSHECITAAPVTIMRLIRLGLLSSDGCLPSIQRKVYPDLSHSGLETITVAETSLLPLELVLSRGIRVIAEYDHGCSANSGTGKVQAWDNIRRKTVWPIGGLQQHLSIRDRLPNAMAAEVLCYDMPGMANPITVKAAQDRLEQVKKNLAKRSYEKMINSSIELSKIGYANYIDNSQPPGPHALVYAPVDAEAVDGAWWCILYLRRFQNGNMESMASLKRAIRAAVNFVTDHPIDIEQMAGACCALDLPVPCIFSSLSCLRYSCIEDQYRKIPYFLQLSSQGWRVVAPSAMTSDSLAQHMCACVDNMPLNAAANQPALTSSSMIPPSNEQMHYAGRYNLSTRVRLLDEMIRRWDKHLSTSDEVIVVHQALFPGVGIPRFLKEDELKGFESVNEPSFTEASASTVFILEFLSRQMGHQYFNKLKDFGEKHGRDEVGGALLWPHRSPQAATKNNISTAGLLLILDPEKSQELLALWFLQRNIGNHAEFVTAVALWLSAINLCSKAWSQLLNTELLLKNEDTWLDHTKQWHDLWRKNGLPCCSCPQCWTQLLYMQSLWGRGGVEVDWEQEISNKSKVPDDIVAFTGQLWSAAYATGLIRAAIREVLETALQRLRVKSFDEFMDNAFEWLVPGTPAGMPSAFNQTELKAFLRKEYGIIPRSTKRSVMETISRDYALQQVLSRPQIVAKLHQKLNETGGKARAIYGVTIWHYIISNWLMAPLEKAIAHPAIDINLPNADFVKLEVLRAQEANRAACFSSYDYPDFNSMHTHYHMSIIYEEAGAVFRASSCYMAMNRDERDLVSQGYKWLQDATFTQVCFLPESDEFIQTVGGLYSGNRDTTLINTVLNIAYARVVDTSCRNMALNPSVQWRLCHGDDIITVHGSYGAAIGWNAVAERANLKGQEKKLLTDRCYHEYLRILGCPDGKIRGSLARVVATFVNGNWETDSSSGANSQVVEVMSAVDVLRRRGMREEFARKLLSQCIQLLAQNVSIKENEAEATRRAILSIPIHLKRGELTKSASNTARQAEANAMPLTIYAENKRRERLDIERRFRSLPANVTDPYMKRLVASLPPALQHQEGMHARLKAALQRSTYGSEFPRRLQIELKQTPQLVALRKRMKEAAEKRGQFEKHVLVTDVGRHMQKHKLFATTMRRIKAFYTVLSSLDNLGGYTKSQLVSFLVGMPESTVTSALLVDGALAADWRRAGRPSAAEVGALENELEVYLSGGANLRIDEEVVVFADNGLWRIVPVRSLMLY</sequence>
<evidence type="ECO:0000256" key="1">
    <source>
        <dbReference type="ARBA" id="ARBA00004173"/>
    </source>
</evidence>
<keyword evidence="2" id="KW-0547">Nucleotide-binding</keyword>
<dbReference type="RefSeq" id="XP_056057580.1">
    <property type="nucleotide sequence ID" value="XM_056202528.1"/>
</dbReference>
<dbReference type="KEGG" id="amus:LMH87_007534"/>
<accession>A0A9W8QKI1</accession>
<evidence type="ECO:0000313" key="4">
    <source>
        <dbReference type="EMBL" id="KAJ4159593.1"/>
    </source>
</evidence>